<dbReference type="GO" id="GO:0009086">
    <property type="term" value="P:methionine biosynthetic process"/>
    <property type="evidence" value="ECO:0007669"/>
    <property type="project" value="InterPro"/>
</dbReference>
<reference evidence="1 2" key="1">
    <citation type="submission" date="2017-07" db="EMBL/GenBank/DDBJ databases">
        <title>Sandarakinorhabdus cyanobacteriorum sp. nov., a novel bacterium isolated from cyanobacterial aggregates in a eutrophic lake.</title>
        <authorList>
            <person name="Cai H."/>
        </authorList>
    </citation>
    <scope>NUCLEOTIDE SEQUENCE [LARGE SCALE GENOMIC DNA]</scope>
    <source>
        <strain evidence="1 2">TH057</strain>
    </source>
</reference>
<dbReference type="PANTHER" id="PTHR43844:SF2">
    <property type="entry name" value="SYNTHASE, VITAMIN-B12 INDEPENDENT, PUTATIVE (AFU_ORTHOLOGUE AFUA_3G12060)-RELATED"/>
    <property type="match status" value="1"/>
</dbReference>
<dbReference type="Gene3D" id="3.20.20.210">
    <property type="match status" value="1"/>
</dbReference>
<dbReference type="GO" id="GO:0008270">
    <property type="term" value="F:zinc ion binding"/>
    <property type="evidence" value="ECO:0007669"/>
    <property type="project" value="InterPro"/>
</dbReference>
<proteinExistence type="predicted"/>
<keyword evidence="2" id="KW-1185">Reference proteome</keyword>
<dbReference type="PANTHER" id="PTHR43844">
    <property type="entry name" value="METHIONINE SYNTHASE"/>
    <property type="match status" value="1"/>
</dbReference>
<dbReference type="EMBL" id="NOXT01000066">
    <property type="protein sequence ID" value="OYQ34721.1"/>
    <property type="molecule type" value="Genomic_DNA"/>
</dbReference>
<dbReference type="OrthoDB" id="244285at2"/>
<comment type="caution">
    <text evidence="1">The sequence shown here is derived from an EMBL/GenBank/DDBJ whole genome shotgun (WGS) entry which is preliminary data.</text>
</comment>
<evidence type="ECO:0000313" key="2">
    <source>
        <dbReference type="Proteomes" id="UP000216991"/>
    </source>
</evidence>
<protein>
    <submittedName>
        <fullName evidence="1">Epoxyalkane--coenzyme M transferase</fullName>
    </submittedName>
</protein>
<dbReference type="GO" id="GO:0003871">
    <property type="term" value="F:5-methyltetrahydropteroyltriglutamate-homocysteine S-methyltransferase activity"/>
    <property type="evidence" value="ECO:0007669"/>
    <property type="project" value="InterPro"/>
</dbReference>
<accession>A0A255YZX3</accession>
<name>A0A255YZX3_9SPHN</name>
<dbReference type="AlphaFoldDB" id="A0A255YZX3"/>
<sequence>MLTSRDRILTTHVGSLPRPADVTEIIFAAERGDPLPAGAEAVLSRAVADTVAAQRAAGIDIVSDGEMAKISYATYIKDRITGFDGDSRRDPPADLEAFPSFLARQAKGGGTPSYRRPKCVGAIAPKTLAPLDDDMRRFKAGLAAAPAPDAFMNAASPGVIALFQPNEFYATQDDYLEAMAEAMRPEYEAIVAAGFILQLDSPDLGLGRHMMFKRLPDDAYLAAIGRHVEVLNHALRNLPADRVRMHVCWGNYEGPHHCDVEMGVILPTLMQAKPQGLLFETSNPRHAHDHEHFADQRHLIPDDKVLIPGVIDSTTNFIEHPRVVANRIMTYANIFGRERVIAGTDCGFSTFAGFGVVDPEIVWAKLKTLAEGAAIASDRLWRAAA</sequence>
<evidence type="ECO:0000313" key="1">
    <source>
        <dbReference type="EMBL" id="OYQ34721.1"/>
    </source>
</evidence>
<dbReference type="CDD" id="cd03311">
    <property type="entry name" value="CIMS_C_terminal_like"/>
    <property type="match status" value="1"/>
</dbReference>
<gene>
    <name evidence="1" type="ORF">CHU93_02165</name>
</gene>
<dbReference type="RefSeq" id="WP_094472558.1">
    <property type="nucleotide sequence ID" value="NZ_NOXT01000066.1"/>
</dbReference>
<keyword evidence="1" id="KW-0808">Transferase</keyword>
<dbReference type="InterPro" id="IPR002629">
    <property type="entry name" value="Met_Synth_C/arc"/>
</dbReference>
<dbReference type="InterPro" id="IPR038071">
    <property type="entry name" value="UROD/MetE-like_sf"/>
</dbReference>
<dbReference type="SUPFAM" id="SSF51726">
    <property type="entry name" value="UROD/MetE-like"/>
    <property type="match status" value="1"/>
</dbReference>
<organism evidence="1 2">
    <name type="scientific">Sandarakinorhabdus cyanobacteriorum</name>
    <dbReference type="NCBI Taxonomy" id="1981098"/>
    <lineage>
        <taxon>Bacteria</taxon>
        <taxon>Pseudomonadati</taxon>
        <taxon>Pseudomonadota</taxon>
        <taxon>Alphaproteobacteria</taxon>
        <taxon>Sphingomonadales</taxon>
        <taxon>Sphingosinicellaceae</taxon>
        <taxon>Sandarakinorhabdus</taxon>
    </lineage>
</organism>
<dbReference type="Proteomes" id="UP000216991">
    <property type="component" value="Unassembled WGS sequence"/>
</dbReference>